<accession>A0A0L0F0F1</accession>
<dbReference type="RefSeq" id="XP_014144018.1">
    <property type="nucleotide sequence ID" value="XM_014288543.1"/>
</dbReference>
<protein>
    <submittedName>
        <fullName evidence="1">Uncharacterized protein</fullName>
    </submittedName>
</protein>
<organism evidence="1 2">
    <name type="scientific">Sphaeroforma arctica JP610</name>
    <dbReference type="NCBI Taxonomy" id="667725"/>
    <lineage>
        <taxon>Eukaryota</taxon>
        <taxon>Ichthyosporea</taxon>
        <taxon>Ichthyophonida</taxon>
        <taxon>Sphaeroforma</taxon>
    </lineage>
</organism>
<keyword evidence="2" id="KW-1185">Reference proteome</keyword>
<dbReference type="EMBL" id="KQ252095">
    <property type="protein sequence ID" value="KNC70116.1"/>
    <property type="molecule type" value="Genomic_DNA"/>
</dbReference>
<feature type="non-terminal residue" evidence="1">
    <location>
        <position position="1"/>
    </location>
</feature>
<dbReference type="AlphaFoldDB" id="A0A0L0F0F1"/>
<evidence type="ECO:0000313" key="2">
    <source>
        <dbReference type="Proteomes" id="UP000054560"/>
    </source>
</evidence>
<proteinExistence type="predicted"/>
<dbReference type="GeneID" id="25917865"/>
<gene>
    <name evidence="1" type="ORF">SARC_17361</name>
</gene>
<dbReference type="Proteomes" id="UP000054560">
    <property type="component" value="Unassembled WGS sequence"/>
</dbReference>
<sequence length="108" mass="11916">LKDCLAASTAGGAYYDRLTAEQEKTTETIGTLKKNVIFILKKVGQYDNQEQPLTDRHVNLDHSFSMAIVDLHQLLETDQESAASHVAPVDFFAAHALHFLTANLTSTN</sequence>
<name>A0A0L0F0F1_9EUKA</name>
<evidence type="ECO:0000313" key="1">
    <source>
        <dbReference type="EMBL" id="KNC70116.1"/>
    </source>
</evidence>
<reference evidence="1 2" key="1">
    <citation type="submission" date="2011-02" db="EMBL/GenBank/DDBJ databases">
        <title>The Genome Sequence of Sphaeroforma arctica JP610.</title>
        <authorList>
            <consortium name="The Broad Institute Genome Sequencing Platform"/>
            <person name="Russ C."/>
            <person name="Cuomo C."/>
            <person name="Young S.K."/>
            <person name="Zeng Q."/>
            <person name="Gargeya S."/>
            <person name="Alvarado L."/>
            <person name="Berlin A."/>
            <person name="Chapman S.B."/>
            <person name="Chen Z."/>
            <person name="Freedman E."/>
            <person name="Gellesch M."/>
            <person name="Goldberg J."/>
            <person name="Griggs A."/>
            <person name="Gujja S."/>
            <person name="Heilman E."/>
            <person name="Heiman D."/>
            <person name="Howarth C."/>
            <person name="Mehta T."/>
            <person name="Neiman D."/>
            <person name="Pearson M."/>
            <person name="Roberts A."/>
            <person name="Saif S."/>
            <person name="Shea T."/>
            <person name="Shenoy N."/>
            <person name="Sisk P."/>
            <person name="Stolte C."/>
            <person name="Sykes S."/>
            <person name="White J."/>
            <person name="Yandava C."/>
            <person name="Burger G."/>
            <person name="Gray M.W."/>
            <person name="Holland P.W.H."/>
            <person name="King N."/>
            <person name="Lang F.B.F."/>
            <person name="Roger A.J."/>
            <person name="Ruiz-Trillo I."/>
            <person name="Haas B."/>
            <person name="Nusbaum C."/>
            <person name="Birren B."/>
        </authorList>
    </citation>
    <scope>NUCLEOTIDE SEQUENCE [LARGE SCALE GENOMIC DNA]</scope>
    <source>
        <strain evidence="1 2">JP610</strain>
    </source>
</reference>